<dbReference type="Proteomes" id="UP000003527">
    <property type="component" value="Unassembled WGS sequence"/>
</dbReference>
<proteinExistence type="predicted"/>
<dbReference type="GO" id="GO:0005737">
    <property type="term" value="C:cytoplasm"/>
    <property type="evidence" value="ECO:0007669"/>
    <property type="project" value="TreeGrafter"/>
</dbReference>
<name>G9WSW4_9FIRM</name>
<comment type="caution">
    <text evidence="3">The sequence shown here is derived from an EMBL/GenBank/DDBJ whole genome shotgun (WGS) entry which is preliminary data.</text>
</comment>
<dbReference type="Gene3D" id="3.10.620.30">
    <property type="match status" value="1"/>
</dbReference>
<evidence type="ECO:0000259" key="2">
    <source>
        <dbReference type="Pfam" id="PF01841"/>
    </source>
</evidence>
<accession>G9WSW4</accession>
<evidence type="ECO:0000313" key="3">
    <source>
        <dbReference type="EMBL" id="EHL13334.1"/>
    </source>
</evidence>
<organism evidence="3 4">
    <name type="scientific">Oribacterium asaccharolyticum ACB7</name>
    <dbReference type="NCBI Taxonomy" id="796944"/>
    <lineage>
        <taxon>Bacteria</taxon>
        <taxon>Bacillati</taxon>
        <taxon>Bacillota</taxon>
        <taxon>Clostridia</taxon>
        <taxon>Lachnospirales</taxon>
        <taxon>Lachnospiraceae</taxon>
        <taxon>Oribacterium</taxon>
    </lineage>
</organism>
<feature type="signal peptide" evidence="1">
    <location>
        <begin position="1"/>
        <end position="27"/>
    </location>
</feature>
<gene>
    <name evidence="3" type="ORF">HMPREF9624_02180</name>
</gene>
<feature type="domain" description="Transglutaminase-like" evidence="2">
    <location>
        <begin position="155"/>
        <end position="259"/>
    </location>
</feature>
<dbReference type="AlphaFoldDB" id="G9WSW4"/>
<reference evidence="3 4" key="1">
    <citation type="submission" date="2011-08" db="EMBL/GenBank/DDBJ databases">
        <title>The Genome Sequence of Oribacterium sp. ACB7.</title>
        <authorList>
            <consortium name="The Broad Institute Genome Sequencing Platform"/>
            <person name="Earl A."/>
            <person name="Ward D."/>
            <person name="Feldgarden M."/>
            <person name="Gevers D."/>
            <person name="Sizova M."/>
            <person name="Hazen A."/>
            <person name="Epstein S."/>
            <person name="Young S.K."/>
            <person name="Zeng Q."/>
            <person name="Gargeya S."/>
            <person name="Fitzgerald M."/>
            <person name="Haas B."/>
            <person name="Abouelleil A."/>
            <person name="Alvarado L."/>
            <person name="Arachchi H.M."/>
            <person name="Berlin A."/>
            <person name="Brown A."/>
            <person name="Chapman S.B."/>
            <person name="Chen Z."/>
            <person name="Dunbar C."/>
            <person name="Freedman E."/>
            <person name="Gearin G."/>
            <person name="Gellesch M."/>
            <person name="Goldberg J."/>
            <person name="Griggs A."/>
            <person name="Gujja S."/>
            <person name="Heiman D."/>
            <person name="Howarth C."/>
            <person name="Larson L."/>
            <person name="Lui A."/>
            <person name="MacDonald P.J.P."/>
            <person name="Montmayeur A."/>
            <person name="Murphy C."/>
            <person name="Neiman D."/>
            <person name="Pearson M."/>
            <person name="Priest M."/>
            <person name="Roberts A."/>
            <person name="Saif S."/>
            <person name="Shea T."/>
            <person name="Shenoy N."/>
            <person name="Sisk P."/>
            <person name="Stolte C."/>
            <person name="Sykes S."/>
            <person name="Wortman J."/>
            <person name="Nusbaum C."/>
            <person name="Birren B."/>
        </authorList>
    </citation>
    <scope>NUCLEOTIDE SEQUENCE [LARGE SCALE GENOMIC DNA]</scope>
    <source>
        <strain evidence="3 4">ACB7</strain>
    </source>
</reference>
<dbReference type="HOGENOM" id="CLU_081280_0_0_9"/>
<dbReference type="SUPFAM" id="SSF54001">
    <property type="entry name" value="Cysteine proteinases"/>
    <property type="match status" value="1"/>
</dbReference>
<dbReference type="PATRIC" id="fig|796944.3.peg.703"/>
<dbReference type="InterPro" id="IPR038765">
    <property type="entry name" value="Papain-like_cys_pep_sf"/>
</dbReference>
<dbReference type="RefSeq" id="WP_009537826.1">
    <property type="nucleotide sequence ID" value="NZ_JH414507.1"/>
</dbReference>
<dbReference type="InterPro" id="IPR052557">
    <property type="entry name" value="CAP/Cytokinesis_protein"/>
</dbReference>
<evidence type="ECO:0000313" key="4">
    <source>
        <dbReference type="Proteomes" id="UP000003527"/>
    </source>
</evidence>
<dbReference type="EMBL" id="AFZD01000007">
    <property type="protein sequence ID" value="EHL13334.1"/>
    <property type="molecule type" value="Genomic_DNA"/>
</dbReference>
<keyword evidence="4" id="KW-1185">Reference proteome</keyword>
<dbReference type="Pfam" id="PF01841">
    <property type="entry name" value="Transglut_core"/>
    <property type="match status" value="1"/>
</dbReference>
<dbReference type="PANTHER" id="PTHR46333">
    <property type="entry name" value="CYTOKINESIS PROTEIN 3"/>
    <property type="match status" value="1"/>
</dbReference>
<evidence type="ECO:0000256" key="1">
    <source>
        <dbReference type="SAM" id="SignalP"/>
    </source>
</evidence>
<keyword evidence="1" id="KW-0732">Signal</keyword>
<feature type="chain" id="PRO_5003527754" description="Transglutaminase-like domain-containing protein" evidence="1">
    <location>
        <begin position="28"/>
        <end position="298"/>
    </location>
</feature>
<dbReference type="PANTHER" id="PTHR46333:SF2">
    <property type="entry name" value="CYTOKINESIS PROTEIN 3"/>
    <property type="match status" value="1"/>
</dbReference>
<sequence length="298" mass="34655">MKKCVKRRICGALLVLLPFLCNMKSYAYFPDRIDKDTMDYVRYADENPDLYAAYGYDRDKLYEHYANSGKEEGRLAHCLYNRPDRQSIYMWGWNAENLDTERYARENPDVAAAIGTDPEALRTHFLEHGLLENRKGYGLPYEADSTKAKGMIFDVAAQITNDSMTDREKIKAVHDWIVNHTKYDKENYDRGTIPDESYHIEGLMLKGKAVCQGYAETFDYFMYVLGIEHEMVDGRVEGRDSGHAWNRVLLDDTWLYVDCTWDDPVNDAGKDVLRYNYFLCTESEMAGDHTARDSYKVY</sequence>
<protein>
    <recommendedName>
        <fullName evidence="2">Transglutaminase-like domain-containing protein</fullName>
    </recommendedName>
</protein>
<dbReference type="InterPro" id="IPR002931">
    <property type="entry name" value="Transglutaminase-like"/>
</dbReference>